<dbReference type="STRING" id="768706.Desor_1544"/>
<keyword evidence="6" id="KW-0560">Oxidoreductase</keyword>
<comment type="cofactor">
    <cofactor evidence="1">
        <name>FAD</name>
        <dbReference type="ChEBI" id="CHEBI:57692"/>
    </cofactor>
</comment>
<name>G7WD00_DESOD</name>
<evidence type="ECO:0000259" key="7">
    <source>
        <dbReference type="Pfam" id="PF01266"/>
    </source>
</evidence>
<dbReference type="eggNOG" id="COG0578">
    <property type="taxonomic scope" value="Bacteria"/>
</dbReference>
<dbReference type="PANTHER" id="PTHR11985">
    <property type="entry name" value="GLYCEROL-3-PHOSPHATE DEHYDROGENASE"/>
    <property type="match status" value="1"/>
</dbReference>
<evidence type="ECO:0000313" key="10">
    <source>
        <dbReference type="Proteomes" id="UP000006346"/>
    </source>
</evidence>
<dbReference type="RefSeq" id="WP_014184014.1">
    <property type="nucleotide sequence ID" value="NC_016584.1"/>
</dbReference>
<evidence type="ECO:0000256" key="2">
    <source>
        <dbReference type="ARBA" id="ARBA00007330"/>
    </source>
</evidence>
<keyword evidence="4" id="KW-0319">Glycerol metabolism</keyword>
<evidence type="ECO:0000256" key="5">
    <source>
        <dbReference type="ARBA" id="ARBA00022827"/>
    </source>
</evidence>
<sequence>MKRDQILAELKKPWDIIVVGGGITGAGVFREGARAGLRCLLLEQRDFAWGTSSRSGKMVHGGLRYLGQGQVKTTWHSVREREKLLRDYKGMVESMGFLIPFYENDRLTPYLLGAGLTVYDLMAFRYDHSQLDAVNFGMQVPAMDSHGLTGGVRFRDARTDDARLVLRVIQEGESLGGAALNYVKVEEVCKDKTGRVQGVTLRDEVSKKNLEVRGQLVINATGVWADELRSQVGRSPRMRRLRGSHLIFPSWRFPLAQALSFFHPADKRSVYVLPWEGITLVGTTDVDHEYSLAEEPHISYREGKYLLEGVRKNFPSLNLTAKDIIATFSGVRPVINTGKTNPSKESRDHVIWNDNGLVTVTGGKMTTFSLLARETLAKVREYIPTTGTGERKSQQVSKGTERPMEAAFQRIAGRYGDDNGTIMLQQANEREREVIPGTNILWTELRWAARHEGVVHLEDLLLRRVRLGLLVSNGGAELMQRIREIVQPELGWNDQQWEHEESHYLELWQSAYSPGLINI</sequence>
<feature type="domain" description="Alpha-glycerophosphate oxidase C-terminal" evidence="8">
    <location>
        <begin position="405"/>
        <end position="496"/>
    </location>
</feature>
<evidence type="ECO:0000259" key="8">
    <source>
        <dbReference type="Pfam" id="PF16901"/>
    </source>
</evidence>
<dbReference type="AlphaFoldDB" id="G7WD00"/>
<dbReference type="PATRIC" id="fig|768706.3.peg.1528"/>
<evidence type="ECO:0000313" key="9">
    <source>
        <dbReference type="EMBL" id="AET67195.1"/>
    </source>
</evidence>
<evidence type="ECO:0000256" key="4">
    <source>
        <dbReference type="ARBA" id="ARBA00022798"/>
    </source>
</evidence>
<dbReference type="Gene3D" id="3.30.9.10">
    <property type="entry name" value="D-Amino Acid Oxidase, subunit A, domain 2"/>
    <property type="match status" value="1"/>
</dbReference>
<dbReference type="OrthoDB" id="9801699at2"/>
<dbReference type="Gene3D" id="1.10.8.870">
    <property type="entry name" value="Alpha-glycerophosphate oxidase, cap domain"/>
    <property type="match status" value="1"/>
</dbReference>
<dbReference type="EMBL" id="CP003108">
    <property type="protein sequence ID" value="AET67195.1"/>
    <property type="molecule type" value="Genomic_DNA"/>
</dbReference>
<dbReference type="Proteomes" id="UP000006346">
    <property type="component" value="Chromosome"/>
</dbReference>
<proteinExistence type="inferred from homology"/>
<keyword evidence="5" id="KW-0274">FAD</keyword>
<dbReference type="InterPro" id="IPR006076">
    <property type="entry name" value="FAD-dep_OxRdtase"/>
</dbReference>
<reference evidence="9 10" key="2">
    <citation type="journal article" date="2012" name="J. Bacteriol.">
        <title>Complete genome sequences of Desulfosporosinus orientis DSM765T, Desulfosporosinus youngiae DSM17734T, Desulfosporosinus meridiei DSM13257T, and Desulfosporosinus acidiphilus DSM22704T.</title>
        <authorList>
            <person name="Pester M."/>
            <person name="Brambilla E."/>
            <person name="Alazard D."/>
            <person name="Rattei T."/>
            <person name="Weinmaier T."/>
            <person name="Han J."/>
            <person name="Lucas S."/>
            <person name="Lapidus A."/>
            <person name="Cheng J.F."/>
            <person name="Goodwin L."/>
            <person name="Pitluck S."/>
            <person name="Peters L."/>
            <person name="Ovchinnikova G."/>
            <person name="Teshima H."/>
            <person name="Detter J.C."/>
            <person name="Han C.S."/>
            <person name="Tapia R."/>
            <person name="Land M.L."/>
            <person name="Hauser L."/>
            <person name="Kyrpides N.C."/>
            <person name="Ivanova N.N."/>
            <person name="Pagani I."/>
            <person name="Huntmann M."/>
            <person name="Wei C.L."/>
            <person name="Davenport K.W."/>
            <person name="Daligault H."/>
            <person name="Chain P.S."/>
            <person name="Chen A."/>
            <person name="Mavromatis K."/>
            <person name="Markowitz V."/>
            <person name="Szeto E."/>
            <person name="Mikhailova N."/>
            <person name="Pati A."/>
            <person name="Wagner M."/>
            <person name="Woyke T."/>
            <person name="Ollivier B."/>
            <person name="Klenk H.P."/>
            <person name="Spring S."/>
            <person name="Loy A."/>
        </authorList>
    </citation>
    <scope>NUCLEOTIDE SEQUENCE [LARGE SCALE GENOMIC DNA]</scope>
    <source>
        <strain evidence="10">ATCC 19365 / DSM 765 / NCIMB 8382 / VKM B-1628</strain>
    </source>
</reference>
<dbReference type="Pfam" id="PF01266">
    <property type="entry name" value="DAO"/>
    <property type="match status" value="1"/>
</dbReference>
<protein>
    <submittedName>
        <fullName evidence="9">Glycerol-3-phosphate dehydrogenase</fullName>
    </submittedName>
</protein>
<gene>
    <name evidence="9" type="ordered locus">Desor_1544</name>
</gene>
<dbReference type="GO" id="GO:0006071">
    <property type="term" value="P:glycerol metabolic process"/>
    <property type="evidence" value="ECO:0007669"/>
    <property type="project" value="UniProtKB-KW"/>
</dbReference>
<keyword evidence="10" id="KW-1185">Reference proteome</keyword>
<dbReference type="Pfam" id="PF16901">
    <property type="entry name" value="DAO_C"/>
    <property type="match status" value="1"/>
</dbReference>
<comment type="similarity">
    <text evidence="2">Belongs to the FAD-dependent glycerol-3-phosphate dehydrogenase family.</text>
</comment>
<dbReference type="PANTHER" id="PTHR11985:SF35">
    <property type="entry name" value="ANAEROBIC GLYCEROL-3-PHOSPHATE DEHYDROGENASE SUBUNIT A"/>
    <property type="match status" value="1"/>
</dbReference>
<dbReference type="InterPro" id="IPR036188">
    <property type="entry name" value="FAD/NAD-bd_sf"/>
</dbReference>
<keyword evidence="3" id="KW-0285">Flavoprotein</keyword>
<feature type="domain" description="FAD dependent oxidoreductase" evidence="7">
    <location>
        <begin position="15"/>
        <end position="365"/>
    </location>
</feature>
<dbReference type="InterPro" id="IPR031656">
    <property type="entry name" value="DAO_C"/>
</dbReference>
<dbReference type="Gene3D" id="3.50.50.60">
    <property type="entry name" value="FAD/NAD(P)-binding domain"/>
    <property type="match status" value="1"/>
</dbReference>
<dbReference type="InterPro" id="IPR000447">
    <property type="entry name" value="G3P_DH_FAD-dep"/>
</dbReference>
<evidence type="ECO:0000256" key="3">
    <source>
        <dbReference type="ARBA" id="ARBA00022630"/>
    </source>
</evidence>
<dbReference type="SUPFAM" id="SSF51905">
    <property type="entry name" value="FAD/NAD(P)-binding domain"/>
    <property type="match status" value="1"/>
</dbReference>
<organism evidence="9 10">
    <name type="scientific">Desulfosporosinus orientis (strain ATCC 19365 / DSM 765 / NCIMB 8382 / VKM B-1628 / Singapore I)</name>
    <name type="common">Desulfotomaculum orientis</name>
    <dbReference type="NCBI Taxonomy" id="768706"/>
    <lineage>
        <taxon>Bacteria</taxon>
        <taxon>Bacillati</taxon>
        <taxon>Bacillota</taxon>
        <taxon>Clostridia</taxon>
        <taxon>Eubacteriales</taxon>
        <taxon>Desulfitobacteriaceae</taxon>
        <taxon>Desulfosporosinus</taxon>
    </lineage>
</organism>
<dbReference type="GO" id="GO:0004368">
    <property type="term" value="F:glycerol-3-phosphate dehydrogenase (quinone) activity"/>
    <property type="evidence" value="ECO:0007669"/>
    <property type="project" value="InterPro"/>
</dbReference>
<evidence type="ECO:0000256" key="6">
    <source>
        <dbReference type="ARBA" id="ARBA00023002"/>
    </source>
</evidence>
<dbReference type="GO" id="GO:0046168">
    <property type="term" value="P:glycerol-3-phosphate catabolic process"/>
    <property type="evidence" value="ECO:0007669"/>
    <property type="project" value="TreeGrafter"/>
</dbReference>
<dbReference type="InterPro" id="IPR038299">
    <property type="entry name" value="DAO_C_sf"/>
</dbReference>
<dbReference type="HOGENOM" id="CLU_015740_5_1_9"/>
<dbReference type="KEGG" id="dor:Desor_1544"/>
<reference evidence="10" key="1">
    <citation type="submission" date="2011-11" db="EMBL/GenBank/DDBJ databases">
        <title>Complete sequence of Desulfosporosinus orientis DSM 765.</title>
        <authorList>
            <person name="Lucas S."/>
            <person name="Han J."/>
            <person name="Lapidus A."/>
            <person name="Cheng J.-F."/>
            <person name="Goodwin L."/>
            <person name="Pitluck S."/>
            <person name="Peters L."/>
            <person name="Ovchinnikova G."/>
            <person name="Teshima H."/>
            <person name="Detter J.C."/>
            <person name="Han C."/>
            <person name="Tapia R."/>
            <person name="Land M."/>
            <person name="Hauser L."/>
            <person name="Kyrpides N."/>
            <person name="Ivanova N."/>
            <person name="Pagani I."/>
            <person name="Pester M."/>
            <person name="Spring S."/>
            <person name="Ollivier B."/>
            <person name="Rattei T."/>
            <person name="Klenk H.-P."/>
            <person name="Wagner M."/>
            <person name="Loy A."/>
            <person name="Woyke T."/>
        </authorList>
    </citation>
    <scope>NUCLEOTIDE SEQUENCE [LARGE SCALE GENOMIC DNA]</scope>
    <source>
        <strain evidence="10">ATCC 19365 / DSM 765 / NCIMB 8382 / VKM B-1628</strain>
    </source>
</reference>
<evidence type="ECO:0000256" key="1">
    <source>
        <dbReference type="ARBA" id="ARBA00001974"/>
    </source>
</evidence>
<dbReference type="PRINTS" id="PR01001">
    <property type="entry name" value="FADG3PDH"/>
</dbReference>
<accession>G7WD00</accession>